<evidence type="ECO:0000313" key="10">
    <source>
        <dbReference type="EMBL" id="TKR87402.1"/>
    </source>
</evidence>
<comment type="similarity">
    <text evidence="7">Belongs to the histone H1/H5 family.</text>
</comment>
<dbReference type="EMBL" id="AZBU02000003">
    <property type="protein sequence ID" value="TKR87402.1"/>
    <property type="molecule type" value="Genomic_DNA"/>
</dbReference>
<dbReference type="FunFam" id="1.10.10.10:FF:000140">
    <property type="entry name" value="Histone H1.0"/>
    <property type="match status" value="1"/>
</dbReference>
<feature type="region of interest" description="Disordered" evidence="8">
    <location>
        <begin position="129"/>
        <end position="222"/>
    </location>
</feature>
<dbReference type="GO" id="GO:0006334">
    <property type="term" value="P:nucleosome assembly"/>
    <property type="evidence" value="ECO:0007669"/>
    <property type="project" value="InterPro"/>
</dbReference>
<keyword evidence="5 7" id="KW-0238">DNA-binding</keyword>
<feature type="compositionally biased region" description="Basic residues" evidence="8">
    <location>
        <begin position="18"/>
        <end position="31"/>
    </location>
</feature>
<dbReference type="PANTHER" id="PTHR11467">
    <property type="entry name" value="HISTONE H1"/>
    <property type="match status" value="1"/>
</dbReference>
<dbReference type="GO" id="GO:0030261">
    <property type="term" value="P:chromosome condensation"/>
    <property type="evidence" value="ECO:0007669"/>
    <property type="project" value="TreeGrafter"/>
</dbReference>
<dbReference type="GO" id="GO:0030527">
    <property type="term" value="F:structural constituent of chromatin"/>
    <property type="evidence" value="ECO:0007669"/>
    <property type="project" value="InterPro"/>
</dbReference>
<keyword evidence="4" id="KW-0007">Acetylation</keyword>
<evidence type="ECO:0000259" key="9">
    <source>
        <dbReference type="PROSITE" id="PS51504"/>
    </source>
</evidence>
<evidence type="ECO:0000256" key="6">
    <source>
        <dbReference type="ARBA" id="ARBA00023242"/>
    </source>
</evidence>
<dbReference type="Pfam" id="PF00538">
    <property type="entry name" value="Linker_histone"/>
    <property type="match status" value="1"/>
</dbReference>
<dbReference type="InterPro" id="IPR005819">
    <property type="entry name" value="H1/H5"/>
</dbReference>
<reference evidence="10 11" key="1">
    <citation type="journal article" date="2015" name="Genome Biol.">
        <title>Comparative genomics of Steinernema reveals deeply conserved gene regulatory networks.</title>
        <authorList>
            <person name="Dillman A.R."/>
            <person name="Macchietto M."/>
            <person name="Porter C.F."/>
            <person name="Rogers A."/>
            <person name="Williams B."/>
            <person name="Antoshechkin I."/>
            <person name="Lee M.M."/>
            <person name="Goodwin Z."/>
            <person name="Lu X."/>
            <person name="Lewis E.E."/>
            <person name="Goodrich-Blair H."/>
            <person name="Stock S.P."/>
            <person name="Adams B.J."/>
            <person name="Sternberg P.W."/>
            <person name="Mortazavi A."/>
        </authorList>
    </citation>
    <scope>NUCLEOTIDE SEQUENCE [LARGE SCALE GENOMIC DNA]</scope>
    <source>
        <strain evidence="10 11">ALL</strain>
    </source>
</reference>
<dbReference type="AlphaFoldDB" id="A0A4U5NVJ6"/>
<dbReference type="CDD" id="cd00073">
    <property type="entry name" value="H15"/>
    <property type="match status" value="1"/>
</dbReference>
<evidence type="ECO:0000256" key="8">
    <source>
        <dbReference type="SAM" id="MobiDB-lite"/>
    </source>
</evidence>
<feature type="compositionally biased region" description="Low complexity" evidence="8">
    <location>
        <begin position="1"/>
        <end position="17"/>
    </location>
</feature>
<feature type="domain" description="H15" evidence="9">
    <location>
        <begin position="42"/>
        <end position="118"/>
    </location>
</feature>
<dbReference type="InterPro" id="IPR036388">
    <property type="entry name" value="WH-like_DNA-bd_sf"/>
</dbReference>
<keyword evidence="3 7" id="KW-0158">Chromosome</keyword>
<name>A0A4U5NVJ6_STECR</name>
<dbReference type="Gene3D" id="1.10.10.10">
    <property type="entry name" value="Winged helix-like DNA-binding domain superfamily/Winged helix DNA-binding domain"/>
    <property type="match status" value="1"/>
</dbReference>
<dbReference type="PANTHER" id="PTHR11467:SF36">
    <property type="entry name" value="HISTONE 24-RELATED"/>
    <property type="match status" value="1"/>
</dbReference>
<evidence type="ECO:0000256" key="5">
    <source>
        <dbReference type="ARBA" id="ARBA00023125"/>
    </source>
</evidence>
<accession>A0A4U5NVJ6</accession>
<sequence>MSDQVVAPAVAAEAPKASPKKAKAPKAAKVAKPKDEKKAPASHPTYQAMIKAAIGALKEKKGSSKTAILNYIKANYKVATNDASTSAHLRAALKRGAESGFLKQTSGTGASGRFRIGDKAESKVKIAKVPKKSVAKKPAAEKKPKKAAVEKKPAGEKKAPKKVTADAKKASAVKKPAAVKKPKAAPAKKAAAPKKAAPKKAVAKKAAPKKAATKKASAKPKA</sequence>
<dbReference type="GO" id="GO:0045910">
    <property type="term" value="P:negative regulation of DNA recombination"/>
    <property type="evidence" value="ECO:0007669"/>
    <property type="project" value="TreeGrafter"/>
</dbReference>
<feature type="compositionally biased region" description="Low complexity" evidence="8">
    <location>
        <begin position="184"/>
        <end position="195"/>
    </location>
</feature>
<evidence type="ECO:0000313" key="11">
    <source>
        <dbReference type="Proteomes" id="UP000298663"/>
    </source>
</evidence>
<comment type="subcellular location">
    <subcellularLocation>
        <location evidence="2">Chromosome</location>
    </subcellularLocation>
    <subcellularLocation>
        <location evidence="1 7">Nucleus</location>
    </subcellularLocation>
</comment>
<dbReference type="GO" id="GO:0005634">
    <property type="term" value="C:nucleus"/>
    <property type="evidence" value="ECO:0007669"/>
    <property type="project" value="UniProtKB-SubCell"/>
</dbReference>
<keyword evidence="11" id="KW-1185">Reference proteome</keyword>
<organism evidence="10 11">
    <name type="scientific">Steinernema carpocapsae</name>
    <name type="common">Entomopathogenic nematode</name>
    <dbReference type="NCBI Taxonomy" id="34508"/>
    <lineage>
        <taxon>Eukaryota</taxon>
        <taxon>Metazoa</taxon>
        <taxon>Ecdysozoa</taxon>
        <taxon>Nematoda</taxon>
        <taxon>Chromadorea</taxon>
        <taxon>Rhabditida</taxon>
        <taxon>Tylenchina</taxon>
        <taxon>Panagrolaimomorpha</taxon>
        <taxon>Strongyloidoidea</taxon>
        <taxon>Steinernematidae</taxon>
        <taxon>Steinernema</taxon>
    </lineage>
</organism>
<dbReference type="GO" id="GO:0000786">
    <property type="term" value="C:nucleosome"/>
    <property type="evidence" value="ECO:0007669"/>
    <property type="project" value="InterPro"/>
</dbReference>
<feature type="compositionally biased region" description="Basic and acidic residues" evidence="8">
    <location>
        <begin position="138"/>
        <end position="169"/>
    </location>
</feature>
<dbReference type="Proteomes" id="UP000298663">
    <property type="component" value="Unassembled WGS sequence"/>
</dbReference>
<evidence type="ECO:0000256" key="1">
    <source>
        <dbReference type="ARBA" id="ARBA00004123"/>
    </source>
</evidence>
<evidence type="ECO:0000256" key="7">
    <source>
        <dbReference type="RuleBase" id="RU003894"/>
    </source>
</evidence>
<dbReference type="STRING" id="34508.A0A4U5NVJ6"/>
<dbReference type="SUPFAM" id="SSF46785">
    <property type="entry name" value="Winged helix' DNA-binding domain"/>
    <property type="match status" value="1"/>
</dbReference>
<protein>
    <recommendedName>
        <fullName evidence="9">H15 domain-containing protein</fullName>
    </recommendedName>
</protein>
<dbReference type="PROSITE" id="PS51504">
    <property type="entry name" value="H15"/>
    <property type="match status" value="1"/>
</dbReference>
<dbReference type="PRINTS" id="PR00624">
    <property type="entry name" value="HISTONEH5"/>
</dbReference>
<evidence type="ECO:0000256" key="3">
    <source>
        <dbReference type="ARBA" id="ARBA00022454"/>
    </source>
</evidence>
<feature type="compositionally biased region" description="Basic residues" evidence="8">
    <location>
        <begin position="196"/>
        <end position="222"/>
    </location>
</feature>
<dbReference type="SMART" id="SM00526">
    <property type="entry name" value="H15"/>
    <property type="match status" value="1"/>
</dbReference>
<gene>
    <name evidence="10" type="ORF">L596_011804</name>
</gene>
<reference evidence="10 11" key="2">
    <citation type="journal article" date="2019" name="G3 (Bethesda)">
        <title>Hybrid Assembly of the Genome of the Entomopathogenic Nematode Steinernema carpocapsae Identifies the X-Chromosome.</title>
        <authorList>
            <person name="Serra L."/>
            <person name="Macchietto M."/>
            <person name="Macias-Munoz A."/>
            <person name="McGill C.J."/>
            <person name="Rodriguez I.M."/>
            <person name="Rodriguez B."/>
            <person name="Murad R."/>
            <person name="Mortazavi A."/>
        </authorList>
    </citation>
    <scope>NUCLEOTIDE SEQUENCE [LARGE SCALE GENOMIC DNA]</scope>
    <source>
        <strain evidence="10 11">ALL</strain>
    </source>
</reference>
<dbReference type="InterPro" id="IPR036390">
    <property type="entry name" value="WH_DNA-bd_sf"/>
</dbReference>
<proteinExistence type="inferred from homology"/>
<comment type="caution">
    <text evidence="10">The sequence shown here is derived from an EMBL/GenBank/DDBJ whole genome shotgun (WGS) entry which is preliminary data.</text>
</comment>
<evidence type="ECO:0000256" key="2">
    <source>
        <dbReference type="ARBA" id="ARBA00004286"/>
    </source>
</evidence>
<dbReference type="GO" id="GO:0003690">
    <property type="term" value="F:double-stranded DNA binding"/>
    <property type="evidence" value="ECO:0007669"/>
    <property type="project" value="TreeGrafter"/>
</dbReference>
<dbReference type="InterPro" id="IPR005818">
    <property type="entry name" value="Histone_H1/H5_H15"/>
</dbReference>
<feature type="region of interest" description="Disordered" evidence="8">
    <location>
        <begin position="1"/>
        <end position="44"/>
    </location>
</feature>
<dbReference type="OrthoDB" id="1110759at2759"/>
<evidence type="ECO:0000256" key="4">
    <source>
        <dbReference type="ARBA" id="ARBA00022990"/>
    </source>
</evidence>
<keyword evidence="6 7" id="KW-0539">Nucleus</keyword>
<dbReference type="GO" id="GO:0031492">
    <property type="term" value="F:nucleosomal DNA binding"/>
    <property type="evidence" value="ECO:0007669"/>
    <property type="project" value="TreeGrafter"/>
</dbReference>